<protein>
    <recommendedName>
        <fullName evidence="3">WW domain-containing protein</fullName>
    </recommendedName>
</protein>
<evidence type="ECO:0000256" key="1">
    <source>
        <dbReference type="ARBA" id="ARBA00022468"/>
    </source>
</evidence>
<name>A0A5F8H4B5_MONDO</name>
<dbReference type="Ensembl" id="ENSMODT00000075252.1">
    <property type="protein sequence ID" value="ENSMODP00000054136.1"/>
    <property type="gene ID" value="ENSMODG00000049523.1"/>
</dbReference>
<feature type="domain" description="WW" evidence="3">
    <location>
        <begin position="92"/>
        <end position="126"/>
    </location>
</feature>
<feature type="compositionally biased region" description="Low complexity" evidence="2">
    <location>
        <begin position="126"/>
        <end position="144"/>
    </location>
</feature>
<dbReference type="InterPro" id="IPR011047">
    <property type="entry name" value="Quinoprotein_ADH-like_sf"/>
</dbReference>
<feature type="domain" description="WW" evidence="3">
    <location>
        <begin position="264"/>
        <end position="291"/>
    </location>
</feature>
<feature type="region of interest" description="Disordered" evidence="2">
    <location>
        <begin position="120"/>
        <end position="150"/>
    </location>
</feature>
<dbReference type="Gene3D" id="2.20.70.10">
    <property type="match status" value="3"/>
</dbReference>
<dbReference type="Gene3D" id="2.30.29.30">
    <property type="entry name" value="Pleckstrin-homology domain (PH domain)/Phosphotyrosine-binding domain (PTB)"/>
    <property type="match status" value="1"/>
</dbReference>
<dbReference type="SMART" id="SM00456">
    <property type="entry name" value="WW"/>
    <property type="match status" value="3"/>
</dbReference>
<sequence>MQIAPEVPHLGPCPRPWEETRWSWEVARAQQGQEEGEVLGASHLPAPLPLGSVENSLDPVYVNVERQQRIPALAPASPSAPAPAPAPAPIPISTSPVWETHTDLGSGRPYYYNPSTGETTWESPFGPTESASSPATSLSPLGSPGDPEAEWDQYWDEESRRVFFYNPLTGETAWEESTTPEMQTELAPCSPMDQRPPTPEADYPEELTCYPEEDYSPVSSYTDPSPGSPTPRRTTDPYTPPGWSCHISPDGQLLYTNLYTQEQWMRSEDEQGKPYFYNPSDSTTQWELPQVPVTGQRYQSSSKTSQNNDSLTLASPPEAKSKTLDKAGVLYRTKTADKGKRLRKKNWSSSWTVLEGGILTFFKESKASTAGSLVRAPPSMGHIRDSPLYFIPKASGPLWEASCPHTPGVGVLLLTSEGI</sequence>
<keyword evidence="5" id="KW-1185">Reference proteome</keyword>
<dbReference type="PROSITE" id="PS01159">
    <property type="entry name" value="WW_DOMAIN_1"/>
    <property type="match status" value="1"/>
</dbReference>
<reference evidence="4" key="2">
    <citation type="submission" date="2025-08" db="UniProtKB">
        <authorList>
            <consortium name="Ensembl"/>
        </authorList>
    </citation>
    <scope>IDENTIFICATION</scope>
</reference>
<dbReference type="PANTHER" id="PTHR23176:SF104">
    <property type="entry name" value="RHO GTPASE-ACTIVATING PROTEIN 27"/>
    <property type="match status" value="1"/>
</dbReference>
<dbReference type="SUPFAM" id="SSF50729">
    <property type="entry name" value="PH domain-like"/>
    <property type="match status" value="1"/>
</dbReference>
<dbReference type="InterPro" id="IPR001202">
    <property type="entry name" value="WW_dom"/>
</dbReference>
<dbReference type="CDD" id="cd00201">
    <property type="entry name" value="WW"/>
    <property type="match status" value="2"/>
</dbReference>
<proteinExistence type="predicted"/>
<feature type="region of interest" description="Disordered" evidence="2">
    <location>
        <begin position="74"/>
        <end position="100"/>
    </location>
</feature>
<feature type="region of interest" description="Disordered" evidence="2">
    <location>
        <begin position="175"/>
        <end position="245"/>
    </location>
</feature>
<dbReference type="STRING" id="13616.ENSMODP00000054136"/>
<dbReference type="OMA" id="NPWDRAR"/>
<dbReference type="InterPro" id="IPR011993">
    <property type="entry name" value="PH-like_dom_sf"/>
</dbReference>
<reference evidence="4 5" key="1">
    <citation type="journal article" date="2007" name="Nature">
        <title>Genome of the marsupial Monodelphis domestica reveals innovation in non-coding sequences.</title>
        <authorList>
            <person name="Mikkelsen T.S."/>
            <person name="Wakefield M.J."/>
            <person name="Aken B."/>
            <person name="Amemiya C.T."/>
            <person name="Chang J.L."/>
            <person name="Duke S."/>
            <person name="Garber M."/>
            <person name="Gentles A.J."/>
            <person name="Goodstadt L."/>
            <person name="Heger A."/>
            <person name="Jurka J."/>
            <person name="Kamal M."/>
            <person name="Mauceli E."/>
            <person name="Searle S.M."/>
            <person name="Sharpe T."/>
            <person name="Baker M.L."/>
            <person name="Batzer M.A."/>
            <person name="Benos P.V."/>
            <person name="Belov K."/>
            <person name="Clamp M."/>
            <person name="Cook A."/>
            <person name="Cuff J."/>
            <person name="Das R."/>
            <person name="Davidow L."/>
            <person name="Deakin J.E."/>
            <person name="Fazzari M.J."/>
            <person name="Glass J.L."/>
            <person name="Grabherr M."/>
            <person name="Greally J.M."/>
            <person name="Gu W."/>
            <person name="Hore T.A."/>
            <person name="Huttley G.A."/>
            <person name="Kleber M."/>
            <person name="Jirtle R.L."/>
            <person name="Koina E."/>
            <person name="Lee J.T."/>
            <person name="Mahony S."/>
            <person name="Marra M.A."/>
            <person name="Miller R.D."/>
            <person name="Nicholls R.D."/>
            <person name="Oda M."/>
            <person name="Papenfuss A.T."/>
            <person name="Parra Z.E."/>
            <person name="Pollock D.D."/>
            <person name="Ray D.A."/>
            <person name="Schein J.E."/>
            <person name="Speed T.P."/>
            <person name="Thompson K."/>
            <person name="VandeBerg J.L."/>
            <person name="Wade C.M."/>
            <person name="Walker J.A."/>
            <person name="Waters P.D."/>
            <person name="Webber C."/>
            <person name="Weidman J.R."/>
            <person name="Xie X."/>
            <person name="Zody M.C."/>
            <person name="Baldwin J."/>
            <person name="Abdouelleil A."/>
            <person name="Abdulkadir J."/>
            <person name="Abebe A."/>
            <person name="Abera B."/>
            <person name="Abreu J."/>
            <person name="Acer S.C."/>
            <person name="Aftuck L."/>
            <person name="Alexander A."/>
            <person name="An P."/>
            <person name="Anderson E."/>
            <person name="Anderson S."/>
            <person name="Arachi H."/>
            <person name="Azer M."/>
            <person name="Bachantsang P."/>
            <person name="Barry A."/>
            <person name="Bayul T."/>
            <person name="Berlin A."/>
            <person name="Bessette D."/>
            <person name="Bloom T."/>
            <person name="Bloom T."/>
            <person name="Boguslavskiy L."/>
            <person name="Bonnet C."/>
            <person name="Boukhgalter B."/>
            <person name="Bourzgui I."/>
            <person name="Brown A."/>
            <person name="Cahill P."/>
            <person name="Channer S."/>
            <person name="Cheshatsang Y."/>
            <person name="Chuda L."/>
            <person name="Citroen M."/>
            <person name="Collymore A."/>
            <person name="Cooke P."/>
            <person name="Costello M."/>
            <person name="D'Aco K."/>
            <person name="Daza R."/>
            <person name="De Haan G."/>
            <person name="DeGray S."/>
            <person name="DeMaso C."/>
            <person name="Dhargay N."/>
            <person name="Dooley K."/>
            <person name="Dooley E."/>
            <person name="Doricent M."/>
            <person name="Dorje P."/>
            <person name="Dorjee K."/>
            <person name="Dupes A."/>
            <person name="Elong R."/>
            <person name="Falk J."/>
            <person name="Farina A."/>
            <person name="Faro S."/>
            <person name="Ferguson D."/>
            <person name="Fisher S."/>
            <person name="Foley C.D."/>
            <person name="Franke A."/>
            <person name="Friedrich D."/>
            <person name="Gadbois L."/>
            <person name="Gearin G."/>
            <person name="Gearin C.R."/>
            <person name="Giannoukos G."/>
            <person name="Goode T."/>
            <person name="Graham J."/>
            <person name="Grandbois E."/>
            <person name="Grewal S."/>
            <person name="Gyaltsen K."/>
            <person name="Hafez N."/>
            <person name="Hagos B."/>
            <person name="Hall J."/>
            <person name="Henson C."/>
            <person name="Hollinger A."/>
            <person name="Honan T."/>
            <person name="Huard M.D."/>
            <person name="Hughes L."/>
            <person name="Hurhula B."/>
            <person name="Husby M.E."/>
            <person name="Kamat A."/>
            <person name="Kanga B."/>
            <person name="Kashin S."/>
            <person name="Khazanovich D."/>
            <person name="Kisner P."/>
            <person name="Lance K."/>
            <person name="Lara M."/>
            <person name="Lee W."/>
            <person name="Lennon N."/>
            <person name="Letendre F."/>
            <person name="LeVine R."/>
            <person name="Lipovsky A."/>
            <person name="Liu X."/>
            <person name="Liu J."/>
            <person name="Liu S."/>
            <person name="Lokyitsang T."/>
            <person name="Lokyitsang Y."/>
            <person name="Lubonja R."/>
            <person name="Lui A."/>
            <person name="MacDonald P."/>
            <person name="Magnisalis V."/>
            <person name="Maru K."/>
            <person name="Matthews C."/>
            <person name="McCusker W."/>
            <person name="McDonough S."/>
            <person name="Mehta T."/>
            <person name="Meldrim J."/>
            <person name="Meneus L."/>
            <person name="Mihai O."/>
            <person name="Mihalev A."/>
            <person name="Mihova T."/>
            <person name="Mittelman R."/>
            <person name="Mlenga V."/>
            <person name="Montmayeur A."/>
            <person name="Mulrain L."/>
            <person name="Navidi A."/>
            <person name="Naylor J."/>
            <person name="Negash T."/>
            <person name="Nguyen T."/>
            <person name="Nguyen N."/>
            <person name="Nicol R."/>
            <person name="Norbu C."/>
            <person name="Norbu N."/>
            <person name="Novod N."/>
            <person name="O'Neill B."/>
            <person name="Osman S."/>
            <person name="Markiewicz E."/>
            <person name="Oyono O.L."/>
            <person name="Patti C."/>
            <person name="Phunkhang P."/>
            <person name="Pierre F."/>
            <person name="Priest M."/>
            <person name="Raghuraman S."/>
            <person name="Rege F."/>
            <person name="Reyes R."/>
            <person name="Rise C."/>
            <person name="Rogov P."/>
            <person name="Ross K."/>
            <person name="Ryan E."/>
            <person name="Settipalli S."/>
            <person name="Shea T."/>
            <person name="Sherpa N."/>
            <person name="Shi L."/>
            <person name="Shih D."/>
            <person name="Sparrow T."/>
            <person name="Spaulding J."/>
            <person name="Stalker J."/>
            <person name="Stange-Thomann N."/>
            <person name="Stavropoulos S."/>
            <person name="Stone C."/>
            <person name="Strader C."/>
            <person name="Tesfaye S."/>
            <person name="Thomson T."/>
            <person name="Thoulutsang Y."/>
            <person name="Thoulutsang D."/>
            <person name="Topham K."/>
            <person name="Topping I."/>
            <person name="Tsamla T."/>
            <person name="Vassiliev H."/>
            <person name="Vo A."/>
            <person name="Wangchuk T."/>
            <person name="Wangdi T."/>
            <person name="Weiand M."/>
            <person name="Wilkinson J."/>
            <person name="Wilson A."/>
            <person name="Yadav S."/>
            <person name="Young G."/>
            <person name="Yu Q."/>
            <person name="Zembek L."/>
            <person name="Zhong D."/>
            <person name="Zimmer A."/>
            <person name="Zwirko Z."/>
            <person name="Jaffe D.B."/>
            <person name="Alvarez P."/>
            <person name="Brockman W."/>
            <person name="Butler J."/>
            <person name="Chin C."/>
            <person name="Gnerre S."/>
            <person name="MacCallum I."/>
            <person name="Graves J.A."/>
            <person name="Ponting C.P."/>
            <person name="Breen M."/>
            <person name="Samollow P.B."/>
            <person name="Lander E.S."/>
            <person name="Lindblad-Toh K."/>
        </authorList>
    </citation>
    <scope>NUCLEOTIDE SEQUENCE [LARGE SCALE GENOMIC DNA]</scope>
</reference>
<dbReference type="AlphaFoldDB" id="A0A5F8H4B5"/>
<feature type="compositionally biased region" description="Pro residues" evidence="2">
    <location>
        <begin position="78"/>
        <end position="90"/>
    </location>
</feature>
<accession>A0A5F8H4B5</accession>
<dbReference type="InParanoid" id="A0A5F8H4B5"/>
<feature type="region of interest" description="Disordered" evidence="2">
    <location>
        <begin position="271"/>
        <end position="319"/>
    </location>
</feature>
<organism evidence="4 5">
    <name type="scientific">Monodelphis domestica</name>
    <name type="common">Gray short-tailed opossum</name>
    <dbReference type="NCBI Taxonomy" id="13616"/>
    <lineage>
        <taxon>Eukaryota</taxon>
        <taxon>Metazoa</taxon>
        <taxon>Chordata</taxon>
        <taxon>Craniata</taxon>
        <taxon>Vertebrata</taxon>
        <taxon>Euteleostomi</taxon>
        <taxon>Mammalia</taxon>
        <taxon>Metatheria</taxon>
        <taxon>Didelphimorphia</taxon>
        <taxon>Didelphidae</taxon>
        <taxon>Monodelphis</taxon>
    </lineage>
</organism>
<dbReference type="SUPFAM" id="SSF50998">
    <property type="entry name" value="Quinoprotein alcohol dehydrogenase-like"/>
    <property type="match status" value="1"/>
</dbReference>
<dbReference type="Bgee" id="ENSMODG00000049523">
    <property type="expression patterns" value="Expressed in placenta and 16 other cell types or tissues"/>
</dbReference>
<dbReference type="InterPro" id="IPR050729">
    <property type="entry name" value="Rho-GAP"/>
</dbReference>
<evidence type="ECO:0000256" key="2">
    <source>
        <dbReference type="SAM" id="MobiDB-lite"/>
    </source>
</evidence>
<reference evidence="4" key="3">
    <citation type="submission" date="2025-09" db="UniProtKB">
        <authorList>
            <consortium name="Ensembl"/>
        </authorList>
    </citation>
    <scope>IDENTIFICATION</scope>
</reference>
<feature type="domain" description="WW" evidence="3">
    <location>
        <begin position="145"/>
        <end position="179"/>
    </location>
</feature>
<evidence type="ECO:0000259" key="3">
    <source>
        <dbReference type="PROSITE" id="PS50020"/>
    </source>
</evidence>
<dbReference type="Proteomes" id="UP000002280">
    <property type="component" value="Chromosome 2"/>
</dbReference>
<evidence type="ECO:0000313" key="5">
    <source>
        <dbReference type="Proteomes" id="UP000002280"/>
    </source>
</evidence>
<dbReference type="GO" id="GO:0005096">
    <property type="term" value="F:GTPase activator activity"/>
    <property type="evidence" value="ECO:0007669"/>
    <property type="project" value="UniProtKB-KW"/>
</dbReference>
<keyword evidence="1" id="KW-0343">GTPase activation</keyword>
<dbReference type="Pfam" id="PF00397">
    <property type="entry name" value="WW"/>
    <property type="match status" value="3"/>
</dbReference>
<dbReference type="GeneTree" id="ENSGT00950000182860"/>
<dbReference type="PROSITE" id="PS50020">
    <property type="entry name" value="WW_DOMAIN_2"/>
    <property type="match status" value="3"/>
</dbReference>
<evidence type="ECO:0000313" key="4">
    <source>
        <dbReference type="Ensembl" id="ENSMODP00000054136.1"/>
    </source>
</evidence>
<dbReference type="PANTHER" id="PTHR23176">
    <property type="entry name" value="RHO/RAC/CDC GTPASE-ACTIVATING PROTEIN"/>
    <property type="match status" value="1"/>
</dbReference>
<feature type="compositionally biased region" description="Polar residues" evidence="2">
    <location>
        <begin position="296"/>
        <end position="313"/>
    </location>
</feature>